<dbReference type="PANTHER" id="PTHR32071:SF91">
    <property type="entry name" value="TUNGSTATE-RESPONSIVE TWO COMPONENT SIGMA54-DEPENDENT SIGNAL TRANSDUCTION SYSTEM RESPONSE REGULATOR FIS FAMILY"/>
    <property type="match status" value="1"/>
</dbReference>
<dbReference type="SMART" id="SM00382">
    <property type="entry name" value="AAA"/>
    <property type="match status" value="1"/>
</dbReference>
<dbReference type="Proteomes" id="UP001564408">
    <property type="component" value="Unassembled WGS sequence"/>
</dbReference>
<dbReference type="Gene3D" id="1.10.8.60">
    <property type="match status" value="1"/>
</dbReference>
<reference evidence="8 9" key="1">
    <citation type="submission" date="2024-05" db="EMBL/GenBank/DDBJ databases">
        <title>Genome Sequence and Characterization of the New Strain Purple Sulfur Bacterium of Genus Thioalkalicoccus.</title>
        <authorList>
            <person name="Bryantseva I.A."/>
            <person name="Kyndt J.A."/>
            <person name="Imhoff J.F."/>
        </authorList>
    </citation>
    <scope>NUCLEOTIDE SEQUENCE [LARGE SCALE GENOMIC DNA]</scope>
    <source>
        <strain evidence="8 9">Um2</strain>
    </source>
</reference>
<name>A0ABV4BH76_9GAMM</name>
<dbReference type="InterPro" id="IPR025943">
    <property type="entry name" value="Sigma_54_int_dom_ATP-bd_2"/>
</dbReference>
<evidence type="ECO:0000256" key="4">
    <source>
        <dbReference type="ARBA" id="ARBA00023163"/>
    </source>
</evidence>
<dbReference type="InterPro" id="IPR058031">
    <property type="entry name" value="AAA_lid_NorR"/>
</dbReference>
<accession>A0ABV4BH76</accession>
<dbReference type="Gene3D" id="1.10.10.60">
    <property type="entry name" value="Homeodomain-like"/>
    <property type="match status" value="1"/>
</dbReference>
<feature type="domain" description="Sigma-54 factor interaction" evidence="6">
    <location>
        <begin position="166"/>
        <end position="394"/>
    </location>
</feature>
<sequence length="477" mass="52592">MGALPRENPGGCTQEPLETLPVCEGVLVLLNEPGMRDFVKAALQQHFARIDTAATADEARKMATETCYRFMIADIRLPGGPRGIELAQELRELSSLEMDVIFITGCGDVQDEIDAMRDATADVLRKPFHAEQLLALIKRAGDRRRTAREIFLRDRESDQRPVPERIVGDSDAIKDLWRTIRRVAPTASTVLIKGETGAGKELVARSLHDLSGRQGSYVPVNCGAISPDLIEGELFGHLKGAFTGAHQARNGLFGHADGGTLFLDEIGEMPLGLQAKLLRVLEARSYRPVGGNQEIPINTRVIAATNRDLAAEVLAGRFRKDLYYRINVIDLRLPPLRERKDDIPRLAEHFLTILSAELGVPKPELTAWDREQLIRYDWPGNCRELRNVIERSLLLGKPPSCYIAATDPAGTPDRPVTEATPRSLATMQRSHIMNALLAAGGNKTLAARSLGISRKTVERKLKEWADPNLCDTGTLDG</sequence>
<evidence type="ECO:0000256" key="2">
    <source>
        <dbReference type="ARBA" id="ARBA00022840"/>
    </source>
</evidence>
<feature type="modified residue" description="4-aspartylphosphate" evidence="5">
    <location>
        <position position="74"/>
    </location>
</feature>
<keyword evidence="2" id="KW-0067">ATP-binding</keyword>
<dbReference type="InterPro" id="IPR011006">
    <property type="entry name" value="CheY-like_superfamily"/>
</dbReference>
<keyword evidence="9" id="KW-1185">Reference proteome</keyword>
<dbReference type="InterPro" id="IPR003593">
    <property type="entry name" value="AAA+_ATPase"/>
</dbReference>
<dbReference type="PANTHER" id="PTHR32071">
    <property type="entry name" value="TRANSCRIPTIONAL REGULATORY PROTEIN"/>
    <property type="match status" value="1"/>
</dbReference>
<dbReference type="SMART" id="SM00448">
    <property type="entry name" value="REC"/>
    <property type="match status" value="1"/>
</dbReference>
<dbReference type="PROSITE" id="PS50110">
    <property type="entry name" value="RESPONSE_REGULATORY"/>
    <property type="match status" value="1"/>
</dbReference>
<dbReference type="CDD" id="cd00156">
    <property type="entry name" value="REC"/>
    <property type="match status" value="1"/>
</dbReference>
<dbReference type="InterPro" id="IPR027417">
    <property type="entry name" value="P-loop_NTPase"/>
</dbReference>
<dbReference type="Pfam" id="PF02954">
    <property type="entry name" value="HTH_8"/>
    <property type="match status" value="1"/>
</dbReference>
<dbReference type="RefSeq" id="WP_369668267.1">
    <property type="nucleotide sequence ID" value="NZ_JBDKXB010000031.1"/>
</dbReference>
<evidence type="ECO:0000256" key="3">
    <source>
        <dbReference type="ARBA" id="ARBA00023015"/>
    </source>
</evidence>
<dbReference type="Pfam" id="PF00072">
    <property type="entry name" value="Response_reg"/>
    <property type="match status" value="1"/>
</dbReference>
<dbReference type="InterPro" id="IPR002197">
    <property type="entry name" value="HTH_Fis"/>
</dbReference>
<evidence type="ECO:0000259" key="7">
    <source>
        <dbReference type="PROSITE" id="PS50110"/>
    </source>
</evidence>
<evidence type="ECO:0000313" key="8">
    <source>
        <dbReference type="EMBL" id="MEY6433881.1"/>
    </source>
</evidence>
<dbReference type="PROSITE" id="PS00675">
    <property type="entry name" value="SIGMA54_INTERACT_1"/>
    <property type="match status" value="1"/>
</dbReference>
<evidence type="ECO:0000256" key="1">
    <source>
        <dbReference type="ARBA" id="ARBA00022741"/>
    </source>
</evidence>
<protein>
    <submittedName>
        <fullName evidence="8">Sigma-54 dependent transcriptional regulator</fullName>
    </submittedName>
</protein>
<dbReference type="Gene3D" id="3.40.50.2300">
    <property type="match status" value="1"/>
</dbReference>
<dbReference type="SUPFAM" id="SSF46689">
    <property type="entry name" value="Homeodomain-like"/>
    <property type="match status" value="1"/>
</dbReference>
<keyword evidence="4" id="KW-0804">Transcription</keyword>
<dbReference type="InterPro" id="IPR001789">
    <property type="entry name" value="Sig_transdc_resp-reg_receiver"/>
</dbReference>
<dbReference type="Pfam" id="PF00158">
    <property type="entry name" value="Sigma54_activat"/>
    <property type="match status" value="1"/>
</dbReference>
<dbReference type="PROSITE" id="PS50045">
    <property type="entry name" value="SIGMA54_INTERACT_4"/>
    <property type="match status" value="1"/>
</dbReference>
<dbReference type="InterPro" id="IPR025662">
    <property type="entry name" value="Sigma_54_int_dom_ATP-bd_1"/>
</dbReference>
<proteinExistence type="predicted"/>
<dbReference type="SUPFAM" id="SSF52540">
    <property type="entry name" value="P-loop containing nucleoside triphosphate hydrolases"/>
    <property type="match status" value="1"/>
</dbReference>
<keyword evidence="3" id="KW-0805">Transcription regulation</keyword>
<dbReference type="Gene3D" id="3.40.50.300">
    <property type="entry name" value="P-loop containing nucleotide triphosphate hydrolases"/>
    <property type="match status" value="1"/>
</dbReference>
<dbReference type="Pfam" id="PF25601">
    <property type="entry name" value="AAA_lid_14"/>
    <property type="match status" value="1"/>
</dbReference>
<feature type="domain" description="Response regulatory" evidence="7">
    <location>
        <begin position="25"/>
        <end position="141"/>
    </location>
</feature>
<keyword evidence="5" id="KW-0597">Phosphoprotein</keyword>
<comment type="caution">
    <text evidence="8">The sequence shown here is derived from an EMBL/GenBank/DDBJ whole genome shotgun (WGS) entry which is preliminary data.</text>
</comment>
<dbReference type="EMBL" id="JBDKXB010000031">
    <property type="protein sequence ID" value="MEY6433881.1"/>
    <property type="molecule type" value="Genomic_DNA"/>
</dbReference>
<dbReference type="InterPro" id="IPR002078">
    <property type="entry name" value="Sigma_54_int"/>
</dbReference>
<keyword evidence="1" id="KW-0547">Nucleotide-binding</keyword>
<dbReference type="SUPFAM" id="SSF52172">
    <property type="entry name" value="CheY-like"/>
    <property type="match status" value="1"/>
</dbReference>
<organism evidence="8 9">
    <name type="scientific">Thioalkalicoccus limnaeus</name>
    <dbReference type="NCBI Taxonomy" id="120681"/>
    <lineage>
        <taxon>Bacteria</taxon>
        <taxon>Pseudomonadati</taxon>
        <taxon>Pseudomonadota</taxon>
        <taxon>Gammaproteobacteria</taxon>
        <taxon>Chromatiales</taxon>
        <taxon>Chromatiaceae</taxon>
        <taxon>Thioalkalicoccus</taxon>
    </lineage>
</organism>
<gene>
    <name evidence="8" type="ORF">ABC977_15865</name>
</gene>
<dbReference type="PRINTS" id="PR01590">
    <property type="entry name" value="HTHFIS"/>
</dbReference>
<dbReference type="PROSITE" id="PS00676">
    <property type="entry name" value="SIGMA54_INTERACT_2"/>
    <property type="match status" value="1"/>
</dbReference>
<evidence type="ECO:0000256" key="5">
    <source>
        <dbReference type="PROSITE-ProRule" id="PRU00169"/>
    </source>
</evidence>
<evidence type="ECO:0000313" key="9">
    <source>
        <dbReference type="Proteomes" id="UP001564408"/>
    </source>
</evidence>
<dbReference type="CDD" id="cd00009">
    <property type="entry name" value="AAA"/>
    <property type="match status" value="1"/>
</dbReference>
<evidence type="ECO:0000259" key="6">
    <source>
        <dbReference type="PROSITE" id="PS50045"/>
    </source>
</evidence>
<dbReference type="InterPro" id="IPR009057">
    <property type="entry name" value="Homeodomain-like_sf"/>
</dbReference>